<reference evidence="2 3" key="2">
    <citation type="submission" date="2024-03" db="EMBL/GenBank/DDBJ databases">
        <title>The Genome Sequence of Enterococcus sp. DIV0727d.</title>
        <authorList>
            <consortium name="The Broad Institute Genomics Platform"/>
            <consortium name="The Broad Institute Microbial Omics Core"/>
            <consortium name="The Broad Institute Genomic Center for Infectious Diseases"/>
            <person name="Earl A."/>
            <person name="Manson A."/>
            <person name="Gilmore M."/>
            <person name="Schwartman J."/>
            <person name="Shea T."/>
            <person name="Abouelleil A."/>
            <person name="Cao P."/>
            <person name="Chapman S."/>
            <person name="Cusick C."/>
            <person name="Young S."/>
            <person name="Neafsey D."/>
            <person name="Nusbaum C."/>
            <person name="Birren B."/>
        </authorList>
    </citation>
    <scope>NUCLEOTIDE SEQUENCE [LARGE SCALE GENOMIC DNA]</scope>
    <source>
        <strain evidence="2 3">12C11_DIV0727</strain>
    </source>
</reference>
<evidence type="ECO:0000256" key="1">
    <source>
        <dbReference type="ARBA" id="ARBA00006479"/>
    </source>
</evidence>
<dbReference type="PANTHER" id="PTHR18964:SF170">
    <property type="entry name" value="SUGAR KINASE"/>
    <property type="match status" value="1"/>
</dbReference>
<dbReference type="PANTHER" id="PTHR18964">
    <property type="entry name" value="ROK (REPRESSOR, ORF, KINASE) FAMILY"/>
    <property type="match status" value="1"/>
</dbReference>
<dbReference type="Gene3D" id="3.30.420.40">
    <property type="match status" value="2"/>
</dbReference>
<dbReference type="EMBL" id="CP147248">
    <property type="protein sequence ID" value="WYJ87496.1"/>
    <property type="molecule type" value="Genomic_DNA"/>
</dbReference>
<sequence length="309" mass="33939">MMHYLSIDVGGTYIKFGLIDRAGNFIQTWRRSTPKTLVLFKEVITSEITAQKEQIKGIAMSCPGRIDSAKGYVHTGGALLFLYDFSMKEWIASITDLPFAVINDGKAAALAEWWIGNLKGIENGAAVVLGTGIGGGLILDNHLHQGPHFQAGELSFLIRQSPNPEQPQIFGFHGSAVKFMKEATALLDVSTDDHDAVFLAITEHSSLALTTLFEHYCRDIAILLIDMQVLLDLEKIVIGGGISAQDSLIEMIQMQYSIVRQEETMLGQTFPPLVIEACAFRNSSNLLGALYQLFVELDSSETNQSIKSK</sequence>
<protein>
    <recommendedName>
        <fullName evidence="4">ROK family protein</fullName>
    </recommendedName>
</protein>
<dbReference type="InterPro" id="IPR000600">
    <property type="entry name" value="ROK"/>
</dbReference>
<accession>A0ABZ2T7Y7</accession>
<proteinExistence type="inferred from homology"/>
<name>A0ABZ2T7Y7_9ENTE</name>
<dbReference type="CDD" id="cd24152">
    <property type="entry name" value="ASKHA_NBD_ROK-like"/>
    <property type="match status" value="1"/>
</dbReference>
<gene>
    <name evidence="2" type="ORF">A5866_002592</name>
</gene>
<dbReference type="SUPFAM" id="SSF53067">
    <property type="entry name" value="Actin-like ATPase domain"/>
    <property type="match status" value="1"/>
</dbReference>
<evidence type="ECO:0000313" key="2">
    <source>
        <dbReference type="EMBL" id="WYJ87496.1"/>
    </source>
</evidence>
<reference evidence="3" key="1">
    <citation type="submission" date="2017-05" db="EMBL/GenBank/DDBJ databases">
        <title>The Genome Sequence of EEnterococcus faecalis 9F2_4866.</title>
        <authorList>
            <consortium name="The Broad Institute Genomics Platform"/>
            <consortium name="The Broad Institute Genomic Center for Infectious Diseases"/>
            <person name="Earl A."/>
            <person name="Manson A."/>
            <person name="Schwartman J."/>
            <person name="Gilmore M."/>
            <person name="Abouelleil A."/>
            <person name="Cao P."/>
            <person name="Chapman S."/>
            <person name="Cusick C."/>
            <person name="Shea T."/>
            <person name="Young S."/>
            <person name="Neafsey D."/>
            <person name="Nusbaum C."/>
            <person name="Birren B."/>
        </authorList>
    </citation>
    <scope>NUCLEOTIDE SEQUENCE [LARGE SCALE GENOMIC DNA]</scope>
    <source>
        <strain evidence="3">12C11_DIV0727</strain>
    </source>
</reference>
<dbReference type="RefSeq" id="WP_254907219.1">
    <property type="nucleotide sequence ID" value="NZ_CP147248.1"/>
</dbReference>
<comment type="similarity">
    <text evidence="1">Belongs to the ROK (NagC/XylR) family.</text>
</comment>
<organism evidence="2 3">
    <name type="scientific">Candidatus Enterococcus lemimoniae</name>
    <dbReference type="NCBI Taxonomy" id="1834167"/>
    <lineage>
        <taxon>Bacteria</taxon>
        <taxon>Bacillati</taxon>
        <taxon>Bacillota</taxon>
        <taxon>Bacilli</taxon>
        <taxon>Lactobacillales</taxon>
        <taxon>Enterococcaceae</taxon>
        <taxon>Enterococcus</taxon>
    </lineage>
</organism>
<dbReference type="Proteomes" id="UP000195080">
    <property type="component" value="Chromosome"/>
</dbReference>
<keyword evidence="3" id="KW-1185">Reference proteome</keyword>
<dbReference type="InterPro" id="IPR043129">
    <property type="entry name" value="ATPase_NBD"/>
</dbReference>
<evidence type="ECO:0000313" key="3">
    <source>
        <dbReference type="Proteomes" id="UP000195080"/>
    </source>
</evidence>
<evidence type="ECO:0008006" key="4">
    <source>
        <dbReference type="Google" id="ProtNLM"/>
    </source>
</evidence>
<dbReference type="Pfam" id="PF00480">
    <property type="entry name" value="ROK"/>
    <property type="match status" value="1"/>
</dbReference>